<evidence type="ECO:0000313" key="2">
    <source>
        <dbReference type="Proteomes" id="UP000285908"/>
    </source>
</evidence>
<comment type="caution">
    <text evidence="1">The sequence shown here is derived from an EMBL/GenBank/DDBJ whole genome shotgun (WGS) entry which is preliminary data.</text>
</comment>
<accession>A0A438AD58</accession>
<keyword evidence="2" id="KW-1185">Reference proteome</keyword>
<dbReference type="InterPro" id="IPR021352">
    <property type="entry name" value="DUF2971"/>
</dbReference>
<dbReference type="Pfam" id="PF11185">
    <property type="entry name" value="DUF2971"/>
    <property type="match status" value="1"/>
</dbReference>
<sequence>MYSEGSEGFYTDDFMFDVMGIEELPSALYQYTSLASLEKILASRTLRFSRLDTVNDPEEAMASDVALAASSVFVSCWSGTEVEQIPMWSMYGQNLSGVRIRLPSNMFVGRKKPMVFEKGGALLTAETWHSINRKSPAMSTNSCAIIGPNKVYYSDDPAYRNRPLVYRHAGTAYFYPHDLGMVKGRHWSYEQEWRFKIAAFSFEGQFPDDEYFNNVTLDLETYPVEAEALFIPLAPSAINELEVMIGPKADSTTRNEVERILGEYATSATLTHSLIKIR</sequence>
<dbReference type="EMBL" id="RQXX01000010">
    <property type="protein sequence ID" value="RVV96614.1"/>
    <property type="molecule type" value="Genomic_DNA"/>
</dbReference>
<dbReference type="OrthoDB" id="9795560at2"/>
<organism evidence="1 2">
    <name type="scientific">Mesobaculum littorinae</name>
    <dbReference type="NCBI Taxonomy" id="2486419"/>
    <lineage>
        <taxon>Bacteria</taxon>
        <taxon>Pseudomonadati</taxon>
        <taxon>Pseudomonadota</taxon>
        <taxon>Alphaproteobacteria</taxon>
        <taxon>Rhodobacterales</taxon>
        <taxon>Roseobacteraceae</taxon>
        <taxon>Mesobaculum</taxon>
    </lineage>
</organism>
<reference evidence="1 2" key="1">
    <citation type="submission" date="2018-11" db="EMBL/GenBank/DDBJ databases">
        <title>Mesobaculum littorinae gen. nov., sp. nov., isolated from Littorina scabra that represents a novel genus of the order Rhodobacteraceae.</title>
        <authorList>
            <person name="Li F."/>
        </authorList>
    </citation>
    <scope>NUCLEOTIDE SEQUENCE [LARGE SCALE GENOMIC DNA]</scope>
    <source>
        <strain evidence="1 2">M0103</strain>
    </source>
</reference>
<protein>
    <submittedName>
        <fullName evidence="1">DUF2971 domain-containing protein</fullName>
    </submittedName>
</protein>
<gene>
    <name evidence="1" type="ORF">EKE94_18005</name>
</gene>
<dbReference type="AlphaFoldDB" id="A0A438AD58"/>
<name>A0A438AD58_9RHOB</name>
<proteinExistence type="predicted"/>
<dbReference type="Proteomes" id="UP000285908">
    <property type="component" value="Unassembled WGS sequence"/>
</dbReference>
<evidence type="ECO:0000313" key="1">
    <source>
        <dbReference type="EMBL" id="RVV96614.1"/>
    </source>
</evidence>
<dbReference type="RefSeq" id="WP_127908024.1">
    <property type="nucleotide sequence ID" value="NZ_RQXX01000010.1"/>
</dbReference>